<proteinExistence type="inferred from homology"/>
<feature type="region of interest" description="Disordered" evidence="6">
    <location>
        <begin position="51"/>
        <end position="79"/>
    </location>
</feature>
<comment type="caution">
    <text evidence="7">The sequence shown here is derived from an EMBL/GenBank/DDBJ whole genome shotgun (WGS) entry which is preliminary data.</text>
</comment>
<dbReference type="GO" id="GO:1990904">
    <property type="term" value="C:ribonucleoprotein complex"/>
    <property type="evidence" value="ECO:0007669"/>
    <property type="project" value="UniProtKB-KW"/>
</dbReference>
<dbReference type="SUPFAM" id="SSF52166">
    <property type="entry name" value="Ribosomal protein L4"/>
    <property type="match status" value="1"/>
</dbReference>
<reference evidence="7 8" key="1">
    <citation type="journal article" date="2017" name="Nat. Commun.">
        <title>In situ click chemistry generation of cyclooxygenase-2 inhibitors.</title>
        <authorList>
            <person name="Bhardwaj A."/>
            <person name="Kaur J."/>
            <person name="Wuest M."/>
            <person name="Wuest F."/>
        </authorList>
    </citation>
    <scope>NUCLEOTIDE SEQUENCE [LARGE SCALE GENOMIC DNA]</scope>
    <source>
        <strain evidence="7">S2_018_000_R2_106</strain>
    </source>
</reference>
<dbReference type="Gene3D" id="3.40.1370.10">
    <property type="match status" value="1"/>
</dbReference>
<feature type="region of interest" description="Disordered" evidence="6">
    <location>
        <begin position="206"/>
        <end position="246"/>
    </location>
</feature>
<feature type="compositionally biased region" description="Basic residues" evidence="6">
    <location>
        <begin position="59"/>
        <end position="76"/>
    </location>
</feature>
<dbReference type="GO" id="GO:0005840">
    <property type="term" value="C:ribosome"/>
    <property type="evidence" value="ECO:0007669"/>
    <property type="project" value="UniProtKB-KW"/>
</dbReference>
<keyword evidence="5" id="KW-0699">rRNA-binding</keyword>
<dbReference type="HAMAP" id="MF_01328_B">
    <property type="entry name" value="Ribosomal_uL4_B"/>
    <property type="match status" value="1"/>
</dbReference>
<dbReference type="PANTHER" id="PTHR10746">
    <property type="entry name" value="50S RIBOSOMAL PROTEIN L4"/>
    <property type="match status" value="1"/>
</dbReference>
<comment type="function">
    <text evidence="5">One of the primary rRNA binding proteins, this protein initially binds near the 5'-end of the 23S rRNA. It is important during the early stages of 50S assembly. It makes multiple contacts with different domains of the 23S rRNA in the assembled 50S subunit and ribosome.</text>
</comment>
<feature type="compositionally biased region" description="Basic and acidic residues" evidence="6">
    <location>
        <begin position="223"/>
        <end position="235"/>
    </location>
</feature>
<evidence type="ECO:0000313" key="8">
    <source>
        <dbReference type="Proteomes" id="UP000320948"/>
    </source>
</evidence>
<evidence type="ECO:0000313" key="7">
    <source>
        <dbReference type="EMBL" id="TKW61800.1"/>
    </source>
</evidence>
<protein>
    <recommendedName>
        <fullName evidence="4 5">Large ribosomal subunit protein uL4</fullName>
    </recommendedName>
</protein>
<gene>
    <name evidence="5 7" type="primary">rplD</name>
    <name evidence="7" type="ORF">DI628_04055</name>
</gene>
<comment type="similarity">
    <text evidence="1 5">Belongs to the universal ribosomal protein uL4 family.</text>
</comment>
<evidence type="ECO:0000256" key="6">
    <source>
        <dbReference type="SAM" id="MobiDB-lite"/>
    </source>
</evidence>
<evidence type="ECO:0000256" key="1">
    <source>
        <dbReference type="ARBA" id="ARBA00010528"/>
    </source>
</evidence>
<dbReference type="GO" id="GO:0006412">
    <property type="term" value="P:translation"/>
    <property type="evidence" value="ECO:0007669"/>
    <property type="project" value="UniProtKB-UniRule"/>
</dbReference>
<dbReference type="GO" id="GO:0003735">
    <property type="term" value="F:structural constituent of ribosome"/>
    <property type="evidence" value="ECO:0007669"/>
    <property type="project" value="InterPro"/>
</dbReference>
<evidence type="ECO:0000256" key="5">
    <source>
        <dbReference type="HAMAP-Rule" id="MF_01328"/>
    </source>
</evidence>
<organism evidence="7 8">
    <name type="scientific">Blastochloris viridis</name>
    <name type="common">Rhodopseudomonas viridis</name>
    <dbReference type="NCBI Taxonomy" id="1079"/>
    <lineage>
        <taxon>Bacteria</taxon>
        <taxon>Pseudomonadati</taxon>
        <taxon>Pseudomonadota</taxon>
        <taxon>Alphaproteobacteria</taxon>
        <taxon>Hyphomicrobiales</taxon>
        <taxon>Blastochloridaceae</taxon>
        <taxon>Blastochloris</taxon>
    </lineage>
</organism>
<dbReference type="AlphaFoldDB" id="A0A6N4R5Y7"/>
<dbReference type="EMBL" id="VAFM01000001">
    <property type="protein sequence ID" value="TKW61800.1"/>
    <property type="molecule type" value="Genomic_DNA"/>
</dbReference>
<dbReference type="Proteomes" id="UP000320948">
    <property type="component" value="Unassembled WGS sequence"/>
</dbReference>
<keyword evidence="5" id="KW-0694">RNA-binding</keyword>
<dbReference type="GO" id="GO:0019843">
    <property type="term" value="F:rRNA binding"/>
    <property type="evidence" value="ECO:0007669"/>
    <property type="project" value="UniProtKB-UniRule"/>
</dbReference>
<dbReference type="InterPro" id="IPR002136">
    <property type="entry name" value="Ribosomal_uL4"/>
</dbReference>
<name>A0A6N4R5Y7_BLAVI</name>
<evidence type="ECO:0000256" key="4">
    <source>
        <dbReference type="ARBA" id="ARBA00035244"/>
    </source>
</evidence>
<dbReference type="Pfam" id="PF00573">
    <property type="entry name" value="Ribosomal_L4"/>
    <property type="match status" value="1"/>
</dbReference>
<comment type="subunit">
    <text evidence="5">Part of the 50S ribosomal subunit.</text>
</comment>
<comment type="function">
    <text evidence="5">Forms part of the polypeptide exit tunnel.</text>
</comment>
<sequence>MNFDIISLDGKKTGSVDLPTNVFGLDVRADLLARAVNWQLANNREWLAHTKTRGEIDRSKKKHGPQKKSGNARHGARSSNIFVGGGVVHGPRNRTTSHSLPKQVRALAVKTALSSKAAAGNLIIVSEAALAAPKTKDLASKLTKLNALNATFIVDSFDGNFDMASRNLPHVKVIPTAGANVYDILQRDKLVLTEKAVSLLVARFNGEESEAEAKPAKKVAAPKAEKSDAKAEKPVAKKTATKKSAE</sequence>
<keyword evidence="2 5" id="KW-0689">Ribosomal protein</keyword>
<keyword evidence="3 5" id="KW-0687">Ribonucleoprotein</keyword>
<dbReference type="InterPro" id="IPR023574">
    <property type="entry name" value="Ribosomal_uL4_dom_sf"/>
</dbReference>
<accession>A0A6N4R5Y7</accession>
<dbReference type="NCBIfam" id="TIGR03953">
    <property type="entry name" value="rplD_bact"/>
    <property type="match status" value="1"/>
</dbReference>
<dbReference type="PANTHER" id="PTHR10746:SF6">
    <property type="entry name" value="LARGE RIBOSOMAL SUBUNIT PROTEIN UL4M"/>
    <property type="match status" value="1"/>
</dbReference>
<evidence type="ECO:0000256" key="2">
    <source>
        <dbReference type="ARBA" id="ARBA00022980"/>
    </source>
</evidence>
<evidence type="ECO:0000256" key="3">
    <source>
        <dbReference type="ARBA" id="ARBA00023274"/>
    </source>
</evidence>
<dbReference type="InterPro" id="IPR013005">
    <property type="entry name" value="Ribosomal_uL4-like"/>
</dbReference>